<keyword evidence="1" id="KW-0732">Signal</keyword>
<dbReference type="PROSITE" id="PS51257">
    <property type="entry name" value="PROKAR_LIPOPROTEIN"/>
    <property type="match status" value="1"/>
</dbReference>
<reference evidence="3 4" key="1">
    <citation type="submission" date="2014-09" db="EMBL/GenBank/DDBJ databases">
        <title>Sporocytophaga myxococcoides PG-01 genome sequencing.</title>
        <authorList>
            <person name="Liu L."/>
            <person name="Gao P.J."/>
            <person name="Chen G.J."/>
            <person name="Wang L.S."/>
        </authorList>
    </citation>
    <scope>NUCLEOTIDE SEQUENCE [LARGE SCALE GENOMIC DNA]</scope>
    <source>
        <strain evidence="3 4">PG-01</strain>
    </source>
</reference>
<dbReference type="Pfam" id="PF12849">
    <property type="entry name" value="PBP_like_2"/>
    <property type="match status" value="1"/>
</dbReference>
<evidence type="ECO:0000313" key="3">
    <source>
        <dbReference type="EMBL" id="GAL83377.1"/>
    </source>
</evidence>
<dbReference type="OrthoDB" id="1082996at2"/>
<dbReference type="InterPro" id="IPR050811">
    <property type="entry name" value="Phosphate_ABC_transporter"/>
</dbReference>
<dbReference type="EMBL" id="BBLT01000001">
    <property type="protein sequence ID" value="GAL83377.1"/>
    <property type="molecule type" value="Genomic_DNA"/>
</dbReference>
<name>A0A098LAC5_9BACT</name>
<gene>
    <name evidence="3" type="ORF">MYP_603</name>
</gene>
<dbReference type="AlphaFoldDB" id="A0A098LAC5"/>
<dbReference type="Gene3D" id="3.40.190.10">
    <property type="entry name" value="Periplasmic binding protein-like II"/>
    <property type="match status" value="2"/>
</dbReference>
<dbReference type="PANTHER" id="PTHR30570">
    <property type="entry name" value="PERIPLASMIC PHOSPHATE BINDING COMPONENT OF PHOSPHATE ABC TRANSPORTER"/>
    <property type="match status" value="1"/>
</dbReference>
<dbReference type="Proteomes" id="UP000030185">
    <property type="component" value="Unassembled WGS sequence"/>
</dbReference>
<feature type="domain" description="PBP" evidence="2">
    <location>
        <begin position="22"/>
        <end position="281"/>
    </location>
</feature>
<dbReference type="InterPro" id="IPR024370">
    <property type="entry name" value="PBP_domain"/>
</dbReference>
<organism evidence="3 4">
    <name type="scientific">Sporocytophaga myxococcoides</name>
    <dbReference type="NCBI Taxonomy" id="153721"/>
    <lineage>
        <taxon>Bacteria</taxon>
        <taxon>Pseudomonadati</taxon>
        <taxon>Bacteroidota</taxon>
        <taxon>Cytophagia</taxon>
        <taxon>Cytophagales</taxon>
        <taxon>Cytophagaceae</taxon>
        <taxon>Sporocytophaga</taxon>
    </lineage>
</organism>
<keyword evidence="4" id="KW-1185">Reference proteome</keyword>
<evidence type="ECO:0000256" key="1">
    <source>
        <dbReference type="ARBA" id="ARBA00022729"/>
    </source>
</evidence>
<dbReference type="STRING" id="153721.MYP_603"/>
<dbReference type="eggNOG" id="COG0226">
    <property type="taxonomic scope" value="Bacteria"/>
</dbReference>
<sequence length="307" mass="33691">MKRAFLFLLIVALFSSCGDDEKNITISGAFALYPLAIKWAEEYNKIHPEVKIDITAGGAGKGMADVISGNVDLGMVSREINPVEHERGAFEFAVTIDAVIPTINDKNPNIAEVQKKGLTKENFQDIWITEKLKTWGDALGTKSTDPIKVYTRSDAAGAPETWAKYLGKKQEDLKGVGVFGDPGLAQVVKQDKFAIGFNNIAYVYDKSTGKTSPGIAVIPIDIDGNGKITPEENFYGTLNELMEGIAKGIFPHPPARPLYFVTKGEPTSQTIKTFLNWVLTDGQQFVKEAGYVNLSKDQLEEELKKLK</sequence>
<evidence type="ECO:0000313" key="4">
    <source>
        <dbReference type="Proteomes" id="UP000030185"/>
    </source>
</evidence>
<comment type="caution">
    <text evidence="3">The sequence shown here is derived from an EMBL/GenBank/DDBJ whole genome shotgun (WGS) entry which is preliminary data.</text>
</comment>
<protein>
    <submittedName>
        <fullName evidence="3">ABC-type phosphate transporter substrate-binding component</fullName>
    </submittedName>
</protein>
<dbReference type="RefSeq" id="WP_045458151.1">
    <property type="nucleotide sequence ID" value="NZ_BBLT01000001.1"/>
</dbReference>
<evidence type="ECO:0000259" key="2">
    <source>
        <dbReference type="Pfam" id="PF12849"/>
    </source>
</evidence>
<accession>A0A098LAC5</accession>
<dbReference type="SUPFAM" id="SSF53850">
    <property type="entry name" value="Periplasmic binding protein-like II"/>
    <property type="match status" value="1"/>
</dbReference>
<proteinExistence type="predicted"/>
<dbReference type="PANTHER" id="PTHR30570:SF1">
    <property type="entry name" value="PHOSPHATE-BINDING PROTEIN PSTS"/>
    <property type="match status" value="1"/>
</dbReference>